<organism evidence="3 4">
    <name type="scientific">Serratia quinivorans</name>
    <dbReference type="NCBI Taxonomy" id="137545"/>
    <lineage>
        <taxon>Bacteria</taxon>
        <taxon>Pseudomonadati</taxon>
        <taxon>Pseudomonadota</taxon>
        <taxon>Gammaproteobacteria</taxon>
        <taxon>Enterobacterales</taxon>
        <taxon>Yersiniaceae</taxon>
        <taxon>Serratia</taxon>
    </lineage>
</organism>
<keyword evidence="1" id="KW-0175">Coiled coil</keyword>
<keyword evidence="4" id="KW-1185">Reference proteome</keyword>
<evidence type="ECO:0000256" key="1">
    <source>
        <dbReference type="SAM" id="Coils"/>
    </source>
</evidence>
<accession>A0ABV3UIE8</accession>
<sequence length="341" mass="39948">MSGINEIKDDAIVIIKERIAGPFGYILFSFIAYNWSWIYLLFFSKKTAEEKISDLVINFDKISGFGWPVLAGCLLAISTPFIRVVMVYITAIARKLEDMKNHQIKNFLDDYVEQTNLSLVKKRQEITERNSKIKELELQKDKLEHEVKNERDALEKIREDDKKLFEERDKAKGEVYSLEKMISEYRISNHSFLELRESLSSKSSEYSQLKRQLITFREETEKVISYFPEDRSIYVTPSTDDLNSFRQIVESIHTKIKNIDNGYFSELVFSFSQNYNQVEISSLKHINWGSVIKLLTDNDIPFKGIDPNTASDSVILYFERELQHDERKKIASLIKQFLDNN</sequence>
<dbReference type="EMBL" id="JBFQXQ010000001">
    <property type="protein sequence ID" value="MEX3171587.1"/>
    <property type="molecule type" value="Genomic_DNA"/>
</dbReference>
<gene>
    <name evidence="3" type="ORF">AB4M04_05770</name>
</gene>
<keyword evidence="2" id="KW-0812">Transmembrane</keyword>
<feature type="transmembrane region" description="Helical" evidence="2">
    <location>
        <begin position="23"/>
        <end position="44"/>
    </location>
</feature>
<feature type="transmembrane region" description="Helical" evidence="2">
    <location>
        <begin position="64"/>
        <end position="91"/>
    </location>
</feature>
<dbReference type="Proteomes" id="UP001558101">
    <property type="component" value="Unassembled WGS sequence"/>
</dbReference>
<comment type="caution">
    <text evidence="3">The sequence shown here is derived from an EMBL/GenBank/DDBJ whole genome shotgun (WGS) entry which is preliminary data.</text>
</comment>
<name>A0ABV3UIE8_9GAMM</name>
<reference evidence="3 4" key="1">
    <citation type="submission" date="2024-07" db="EMBL/GenBank/DDBJ databases">
        <title>Genomes of novel Serratia strains from suburban soil.</title>
        <authorList>
            <person name="Markert E.X."/>
            <person name="Severe K."/>
            <person name="Severe L."/>
            <person name="Twing K.I."/>
            <person name="Ward L.M."/>
        </authorList>
    </citation>
    <scope>NUCLEOTIDE SEQUENCE [LARGE SCALE GENOMIC DNA]</scope>
    <source>
        <strain evidence="3 4">3C-UT</strain>
    </source>
</reference>
<evidence type="ECO:0000313" key="4">
    <source>
        <dbReference type="Proteomes" id="UP001558101"/>
    </source>
</evidence>
<feature type="coiled-coil region" evidence="1">
    <location>
        <begin position="119"/>
        <end position="174"/>
    </location>
</feature>
<keyword evidence="2" id="KW-0472">Membrane</keyword>
<evidence type="ECO:0000256" key="2">
    <source>
        <dbReference type="SAM" id="Phobius"/>
    </source>
</evidence>
<keyword evidence="2" id="KW-1133">Transmembrane helix</keyword>
<evidence type="ECO:0000313" key="3">
    <source>
        <dbReference type="EMBL" id="MEX3171587.1"/>
    </source>
</evidence>
<proteinExistence type="predicted"/>
<protein>
    <submittedName>
        <fullName evidence="3">Uncharacterized protein</fullName>
    </submittedName>
</protein>
<dbReference type="RefSeq" id="WP_368453270.1">
    <property type="nucleotide sequence ID" value="NZ_JBFQXQ010000001.1"/>
</dbReference>